<dbReference type="Proteomes" id="UP000018949">
    <property type="component" value="Unassembled WGS sequence"/>
</dbReference>
<dbReference type="AlphaFoldDB" id="W4RX67"/>
<keyword evidence="3" id="KW-1185">Reference proteome</keyword>
<evidence type="ECO:0000256" key="1">
    <source>
        <dbReference type="SAM" id="Phobius"/>
    </source>
</evidence>
<comment type="caution">
    <text evidence="2">The sequence shown here is derived from an EMBL/GenBank/DDBJ whole genome shotgun (WGS) entry which is preliminary data.</text>
</comment>
<dbReference type="RefSeq" id="WP_023613831.1">
    <property type="nucleotide sequence ID" value="NZ_BAUW01000147.1"/>
</dbReference>
<dbReference type="eggNOG" id="ENOG502ZAKU">
    <property type="taxonomic scope" value="Bacteria"/>
</dbReference>
<reference evidence="2 3" key="1">
    <citation type="submission" date="2013-12" db="EMBL/GenBank/DDBJ databases">
        <title>NBRP : Genome information of microbial organism related human and environment.</title>
        <authorList>
            <person name="Hattori M."/>
            <person name="Oshima K."/>
            <person name="Inaba H."/>
            <person name="Suda W."/>
            <person name="Sakamoto M."/>
            <person name="Iino T."/>
            <person name="Kitahara M."/>
            <person name="Oshida Y."/>
            <person name="Iida T."/>
            <person name="Kudo T."/>
            <person name="Itoh T."/>
            <person name="Ahmed I."/>
            <person name="Ohkuma M."/>
        </authorList>
    </citation>
    <scope>NUCLEOTIDE SEQUENCE [LARGE SCALE GENOMIC DNA]</scope>
    <source>
        <strain evidence="2 3">JCM 21738</strain>
    </source>
</reference>
<dbReference type="EMBL" id="BAUW01000147">
    <property type="protein sequence ID" value="GAE48264.1"/>
    <property type="molecule type" value="Genomic_DNA"/>
</dbReference>
<keyword evidence="1" id="KW-1133">Transmembrane helix</keyword>
<keyword evidence="1" id="KW-0472">Membrane</keyword>
<feature type="transmembrane region" description="Helical" evidence="1">
    <location>
        <begin position="472"/>
        <end position="492"/>
    </location>
</feature>
<accession>W4RX67</accession>
<keyword evidence="1" id="KW-0812">Transmembrane</keyword>
<proteinExistence type="predicted"/>
<evidence type="ECO:0000313" key="2">
    <source>
        <dbReference type="EMBL" id="GAE48264.1"/>
    </source>
</evidence>
<evidence type="ECO:0000313" key="3">
    <source>
        <dbReference type="Proteomes" id="UP000018949"/>
    </source>
</evidence>
<organism evidence="2 3">
    <name type="scientific">Mesobacillus boroniphilus JCM 21738</name>
    <dbReference type="NCBI Taxonomy" id="1294265"/>
    <lineage>
        <taxon>Bacteria</taxon>
        <taxon>Bacillati</taxon>
        <taxon>Bacillota</taxon>
        <taxon>Bacilli</taxon>
        <taxon>Bacillales</taxon>
        <taxon>Bacillaceae</taxon>
        <taxon>Mesobacillus</taxon>
    </lineage>
</organism>
<sequence length="494" mass="58371">MERVLDCLKKYSDTIRILERVENFESYSLSLEINNLTTSLDWGDISFISSLVNERDVVSLSISVNEADPFSFNLKENSNQISLWENINTIIDEESILTLTYRVGKNKVDSTISIYELEVFTDFLLEQKLLFLLNHFHKNIDLSTLNKFEVHNDASGQIYFQNSTILFASVNRSVETYQPATNETRDIVLRNRILNTNPQNFSKYNFIPNDFSGIYEGEPTNIFNLFNKIKVVFAASYLANVSDIKSHNNTIQLGIIGHNYLEVTSDIKNLNFSFANSFYEIYKWVYMNADINDRIDLARNIITRYFKFDQDKWNLPLDTLSSIQSAHAIYLKENVEKYIETKNKVAEITTELSVKSRDVADYFITTFKNNNLTLLTYFISIFIFNSLSDNSDKKIFTEEKYYLSMVFLFISACYLLITRRQFYRDLKVTVRYFYSIKRIYRDIFDKNELNNLFNKRHFQYNVRNIIQTVNRFSWIWLVEIILLYVSSIYFTYFL</sequence>
<name>W4RX67_9BACI</name>
<protein>
    <submittedName>
        <fullName evidence="2">Uncharacterized protein</fullName>
    </submittedName>
</protein>
<gene>
    <name evidence="2" type="ORF">JCM21738_5352</name>
</gene>
<feature type="transmembrane region" description="Helical" evidence="1">
    <location>
        <begin position="400"/>
        <end position="417"/>
    </location>
</feature>